<feature type="region of interest" description="Disordered" evidence="1">
    <location>
        <begin position="351"/>
        <end position="386"/>
    </location>
</feature>
<gene>
    <name evidence="2" type="ORF">Tci_047829</name>
</gene>
<dbReference type="PANTHER" id="PTHR34835:SF90">
    <property type="entry name" value="AMINOTRANSFERASE-LIKE PLANT MOBILE DOMAIN-CONTAINING PROTEIN"/>
    <property type="match status" value="1"/>
</dbReference>
<dbReference type="EMBL" id="BKCJ010007164">
    <property type="protein sequence ID" value="GEU75851.1"/>
    <property type="molecule type" value="Genomic_DNA"/>
</dbReference>
<organism evidence="2">
    <name type="scientific">Tanacetum cinerariifolium</name>
    <name type="common">Dalmatian daisy</name>
    <name type="synonym">Chrysanthemum cinerariifolium</name>
    <dbReference type="NCBI Taxonomy" id="118510"/>
    <lineage>
        <taxon>Eukaryota</taxon>
        <taxon>Viridiplantae</taxon>
        <taxon>Streptophyta</taxon>
        <taxon>Embryophyta</taxon>
        <taxon>Tracheophyta</taxon>
        <taxon>Spermatophyta</taxon>
        <taxon>Magnoliopsida</taxon>
        <taxon>eudicotyledons</taxon>
        <taxon>Gunneridae</taxon>
        <taxon>Pentapetalae</taxon>
        <taxon>asterids</taxon>
        <taxon>campanulids</taxon>
        <taxon>Asterales</taxon>
        <taxon>Asteraceae</taxon>
        <taxon>Asteroideae</taxon>
        <taxon>Anthemideae</taxon>
        <taxon>Anthemidinae</taxon>
        <taxon>Tanacetum</taxon>
    </lineage>
</organism>
<evidence type="ECO:0008006" key="3">
    <source>
        <dbReference type="Google" id="ProtNLM"/>
    </source>
</evidence>
<evidence type="ECO:0000313" key="2">
    <source>
        <dbReference type="EMBL" id="GEU75851.1"/>
    </source>
</evidence>
<feature type="compositionally biased region" description="Basic residues" evidence="1">
    <location>
        <begin position="448"/>
        <end position="458"/>
    </location>
</feature>
<sequence length="758" mass="84904">MATQGTSTFVDVGSSNESTIVEVIETTRNKDIWQHYDLCKMSDGSKKGRCKHCDAQERIQHTLNLEGDCLEIEQQLQKVELEAGYPINIVDEEIVLEQQAMSGSAVKGISRVSPMKSKVNDKSDSPRRSCCEGKDSCCKGKGGYCEGKADWCYNKVSKGKDDVVKAPVVADEVTVVADKALVVKATVTDKAPVVKATVADNVVADKEPVKEKSAGNVGKATVKDKVKVSVLKDSLAPVKDNVKAPIKDNVEVSVLKGNLLVDVVPDDMVLNKAMGKASIKDKFKAPVKDNVKVSVKDNVKAPVKDKPKQKVIPTVQELSEIHFESPMIHIESHEIQSDSFESHEIQCKSQDNVKAPVKEKHKQKVIPTVQESSELSNLRSSNQKVKPEVKSKVAVCVLRSKETRVRRKRSLSKEDDRKRKLKENIKRLISKLENKVKKQESDEESVPKKGKKKLTRKVKKEESDKESVPKKELKQIRVNDIASKLVVAQEIDVLFKVNFLTLFSNTMGKCAGLKGQICLDVVRRLREDSVISDIDWCGYIYDYVSDSKLPKGTNHYLGPLTFLILLYLDSTKFDRFPVVRTRPIIRKWSSYLMNKRHDLELKDHVLGVLDLHGEWTEFEVQNGEGFIGSLKTFEKKVYDDFGNDSGPTEKESVDPTEHGTVFEGNLAEECEIMSTSENYTQWLERNADLVGETFDSITDEYLYGDLFGDNSVTMEVMNQGLLTPKIMLSSVSNVSPSPEERIVKPSCYMLSPYMSKKT</sequence>
<feature type="compositionally biased region" description="Low complexity" evidence="1">
    <location>
        <begin position="370"/>
        <end position="383"/>
    </location>
</feature>
<evidence type="ECO:0000256" key="1">
    <source>
        <dbReference type="SAM" id="MobiDB-lite"/>
    </source>
</evidence>
<proteinExistence type="predicted"/>
<feature type="region of interest" description="Disordered" evidence="1">
    <location>
        <begin position="436"/>
        <end position="466"/>
    </location>
</feature>
<accession>A0A6L2MPB8</accession>
<name>A0A6L2MPB8_TANCI</name>
<reference evidence="2" key="1">
    <citation type="journal article" date="2019" name="Sci. Rep.">
        <title>Draft genome of Tanacetum cinerariifolium, the natural source of mosquito coil.</title>
        <authorList>
            <person name="Yamashiro T."/>
            <person name="Shiraishi A."/>
            <person name="Satake H."/>
            <person name="Nakayama K."/>
        </authorList>
    </citation>
    <scope>NUCLEOTIDE SEQUENCE</scope>
</reference>
<dbReference type="PANTHER" id="PTHR34835">
    <property type="entry name" value="OS07G0283600 PROTEIN-RELATED"/>
    <property type="match status" value="1"/>
</dbReference>
<comment type="caution">
    <text evidence="2">The sequence shown here is derived from an EMBL/GenBank/DDBJ whole genome shotgun (WGS) entry which is preliminary data.</text>
</comment>
<dbReference type="AlphaFoldDB" id="A0A6L2MPB8"/>
<protein>
    <recommendedName>
        <fullName evidence="3">Ulp1 protease family, C-terminal catalytic domain-containing protein</fullName>
    </recommendedName>
</protein>